<dbReference type="SUPFAM" id="SSF47413">
    <property type="entry name" value="lambda repressor-like DNA-binding domains"/>
    <property type="match status" value="1"/>
</dbReference>
<dbReference type="InterPro" id="IPR001387">
    <property type="entry name" value="Cro/C1-type_HTH"/>
</dbReference>
<evidence type="ECO:0000259" key="1">
    <source>
        <dbReference type="PROSITE" id="PS50943"/>
    </source>
</evidence>
<dbReference type="CDD" id="cd00093">
    <property type="entry name" value="HTH_XRE"/>
    <property type="match status" value="1"/>
</dbReference>
<dbReference type="InterPro" id="IPR010982">
    <property type="entry name" value="Lambda_DNA-bd_dom_sf"/>
</dbReference>
<reference evidence="2 3" key="1">
    <citation type="submission" date="2022-10" db="EMBL/GenBank/DDBJ databases">
        <title>Ruegeria sp. nov., isolated from ocean surface water.</title>
        <authorList>
            <person name="He W."/>
            <person name="Wang L."/>
            <person name="Zhang D.-F."/>
        </authorList>
    </citation>
    <scope>NUCLEOTIDE SEQUENCE [LARGE SCALE GENOMIC DNA]</scope>
    <source>
        <strain evidence="2 3">WL0004</strain>
    </source>
</reference>
<dbReference type="Proteomes" id="UP001321014">
    <property type="component" value="Unassembled WGS sequence"/>
</dbReference>
<name>A0ABT2WS17_9RHOB</name>
<protein>
    <submittedName>
        <fullName evidence="2">Helix-turn-helix transcriptional regulator</fullName>
    </submittedName>
</protein>
<evidence type="ECO:0000313" key="3">
    <source>
        <dbReference type="Proteomes" id="UP001321014"/>
    </source>
</evidence>
<dbReference type="Pfam" id="PF01381">
    <property type="entry name" value="HTH_3"/>
    <property type="match status" value="1"/>
</dbReference>
<dbReference type="SMART" id="SM00530">
    <property type="entry name" value="HTH_XRE"/>
    <property type="match status" value="1"/>
</dbReference>
<evidence type="ECO:0000313" key="2">
    <source>
        <dbReference type="EMBL" id="MCU9838433.1"/>
    </source>
</evidence>
<dbReference type="EMBL" id="JAOVQN010000010">
    <property type="protein sequence ID" value="MCU9838433.1"/>
    <property type="molecule type" value="Genomic_DNA"/>
</dbReference>
<comment type="caution">
    <text evidence="2">The sequence shown here is derived from an EMBL/GenBank/DDBJ whole genome shotgun (WGS) entry which is preliminary data.</text>
</comment>
<accession>A0ABT2WS17</accession>
<gene>
    <name evidence="2" type="ORF">OEZ49_11695</name>
</gene>
<dbReference type="RefSeq" id="WP_263388470.1">
    <property type="nucleotide sequence ID" value="NZ_JAOVQN010000010.1"/>
</dbReference>
<organism evidence="2 3">
    <name type="scientific">Ruegeria marisflavi</name>
    <dbReference type="NCBI Taxonomy" id="2984152"/>
    <lineage>
        <taxon>Bacteria</taxon>
        <taxon>Pseudomonadati</taxon>
        <taxon>Pseudomonadota</taxon>
        <taxon>Alphaproteobacteria</taxon>
        <taxon>Rhodobacterales</taxon>
        <taxon>Roseobacteraceae</taxon>
        <taxon>Ruegeria</taxon>
    </lineage>
</organism>
<proteinExistence type="predicted"/>
<keyword evidence="3" id="KW-1185">Reference proteome</keyword>
<sequence length="219" mass="24234">MLLQGQDWAKLCRAYRHRRGLKQEAMAQDFNVDQSTVSRWERGTREPSLPAKQAILNEMLETGRAGPDQTMRLMLEQSGSAVAVWGRDHRLLGCSPRFEREALLEGDEGVEAGGSLFGRAHVIGHVLDRLDERGFFDGAVMLAVLRLNPFLQQRRVAVGGVIVVSMFPVRDAAGEIAVLAIHDHDVFGTPLERNTEVMISFAGSRDGHSQTVFSELPEG</sequence>
<dbReference type="PROSITE" id="PS50943">
    <property type="entry name" value="HTH_CROC1"/>
    <property type="match status" value="1"/>
</dbReference>
<feature type="domain" description="HTH cro/C1-type" evidence="1">
    <location>
        <begin position="13"/>
        <end position="49"/>
    </location>
</feature>
<dbReference type="Gene3D" id="1.10.260.40">
    <property type="entry name" value="lambda repressor-like DNA-binding domains"/>
    <property type="match status" value="1"/>
</dbReference>